<evidence type="ECO:0000256" key="4">
    <source>
        <dbReference type="ARBA" id="ARBA00023125"/>
    </source>
</evidence>
<keyword evidence="3" id="KW-0805">Transcription regulation</keyword>
<keyword evidence="9" id="KW-1185">Reference proteome</keyword>
<dbReference type="PANTHER" id="PTHR31944">
    <property type="entry name" value="HEME-RESPONSIVE ZINC FINGER TRANSCRIPTION FACTOR HAP1"/>
    <property type="match status" value="1"/>
</dbReference>
<dbReference type="EMBL" id="JBFXLS010000011">
    <property type="protein sequence ID" value="KAL2830850.1"/>
    <property type="molecule type" value="Genomic_DNA"/>
</dbReference>
<organism evidence="8 9">
    <name type="scientific">Aspergillus cavernicola</name>
    <dbReference type="NCBI Taxonomy" id="176166"/>
    <lineage>
        <taxon>Eukaryota</taxon>
        <taxon>Fungi</taxon>
        <taxon>Dikarya</taxon>
        <taxon>Ascomycota</taxon>
        <taxon>Pezizomycotina</taxon>
        <taxon>Eurotiomycetes</taxon>
        <taxon>Eurotiomycetidae</taxon>
        <taxon>Eurotiales</taxon>
        <taxon>Aspergillaceae</taxon>
        <taxon>Aspergillus</taxon>
        <taxon>Aspergillus subgen. Nidulantes</taxon>
    </lineage>
</organism>
<dbReference type="Pfam" id="PF00172">
    <property type="entry name" value="Zn_clus"/>
    <property type="match status" value="1"/>
</dbReference>
<dbReference type="Gene3D" id="4.10.240.10">
    <property type="entry name" value="Zn(2)-C6 fungal-type DNA-binding domain"/>
    <property type="match status" value="1"/>
</dbReference>
<reference evidence="8 9" key="1">
    <citation type="submission" date="2024-07" db="EMBL/GenBank/DDBJ databases">
        <title>Section-level genome sequencing and comparative genomics of Aspergillus sections Usti and Cavernicolus.</title>
        <authorList>
            <consortium name="Lawrence Berkeley National Laboratory"/>
            <person name="Nybo J.L."/>
            <person name="Vesth T.C."/>
            <person name="Theobald S."/>
            <person name="Frisvad J.C."/>
            <person name="Larsen T.O."/>
            <person name="Kjaerboelling I."/>
            <person name="Rothschild-Mancinelli K."/>
            <person name="Lyhne E.K."/>
            <person name="Kogle M.E."/>
            <person name="Barry K."/>
            <person name="Clum A."/>
            <person name="Na H."/>
            <person name="Ledsgaard L."/>
            <person name="Lin J."/>
            <person name="Lipzen A."/>
            <person name="Kuo A."/>
            <person name="Riley R."/>
            <person name="Mondo S."/>
            <person name="LaButti K."/>
            <person name="Haridas S."/>
            <person name="Pangalinan J."/>
            <person name="Salamov A.A."/>
            <person name="Simmons B.A."/>
            <person name="Magnuson J.K."/>
            <person name="Chen J."/>
            <person name="Drula E."/>
            <person name="Henrissat B."/>
            <person name="Wiebenga A."/>
            <person name="Lubbers R.J."/>
            <person name="Gomes A.C."/>
            <person name="Makela M.R."/>
            <person name="Stajich J."/>
            <person name="Grigoriev I.V."/>
            <person name="Mortensen U.H."/>
            <person name="De vries R.P."/>
            <person name="Baker S.E."/>
            <person name="Andersen M.R."/>
        </authorList>
    </citation>
    <scope>NUCLEOTIDE SEQUENCE [LARGE SCALE GENOMIC DNA]</scope>
    <source>
        <strain evidence="8 9">CBS 600.67</strain>
    </source>
</reference>
<proteinExistence type="predicted"/>
<evidence type="ECO:0000256" key="6">
    <source>
        <dbReference type="ARBA" id="ARBA00023242"/>
    </source>
</evidence>
<keyword evidence="5" id="KW-0804">Transcription</keyword>
<dbReference type="InterPro" id="IPR036864">
    <property type="entry name" value="Zn2-C6_fun-type_DNA-bd_sf"/>
</dbReference>
<evidence type="ECO:0000256" key="5">
    <source>
        <dbReference type="ARBA" id="ARBA00023163"/>
    </source>
</evidence>
<dbReference type="SUPFAM" id="SSF57701">
    <property type="entry name" value="Zn2/Cys6 DNA-binding domain"/>
    <property type="match status" value="1"/>
</dbReference>
<comment type="caution">
    <text evidence="8">The sequence shown here is derived from an EMBL/GenBank/DDBJ whole genome shotgun (WGS) entry which is preliminary data.</text>
</comment>
<dbReference type="CDD" id="cd12148">
    <property type="entry name" value="fungal_TF_MHR"/>
    <property type="match status" value="1"/>
</dbReference>
<sequence length="656" mass="74108">MQAQGAGRVSKPVRRSRIPLSCEACRARKLKCNREEPCQNCSTRGEQTACIFKGSTKAALLPSHGDRNADKMRQRIDHLEGMVKRLITQRQDIPPPTIASPGGPQGPGAVRFAGSTPVGTTVIDGLHSVYKSTDDWYDVLQEVNELKKAWSNSLDEPGDVQPAPSNSVDGTSLLFGHVERIGILEILSSLPSKPDADKLVQWFFDCDRFPLSIPPIVHEPTFMREYNDHWKDPSQTSVIWVGLLFSIVGITMLAVQFGGPPEYQGISEPLFDLYRLRTAQCLLAGDIAKCLPYTIETLRLNATAELNRKDDNSHGLWIMTGVIVRAAVNMGYHRDPDHNPSLSILKAEYRRRVWLSVKSVDDVASFLCGFPRMIPAINSDTKEPRNLYDQELGEETTILPWSRPLSEPTSATYLIAKARLFHGLGEVIDFMNGPCPDNYTRVIEIDQLLHNSWSSLPAHMRVDVGQVERGSLEKPSDYSKLHLALLYHYGVCTLHRKFIQKDRQDPPGHVSWSRCIASSLALIDYQGLLQSPWYTFSQTRQMLARPAMTLLLELESRRRGPDLDSVFRTESILLAFERAVRLWKDASNSCDEARKVYNILNHLLQSFTEGEYQEQQNVSDMPDERDIDWAWWDEFVDGSRLWDEHATASHDLARGL</sequence>
<dbReference type="SMART" id="SM00066">
    <property type="entry name" value="GAL4"/>
    <property type="match status" value="1"/>
</dbReference>
<evidence type="ECO:0000256" key="1">
    <source>
        <dbReference type="ARBA" id="ARBA00022723"/>
    </source>
</evidence>
<name>A0ABR4ISV2_9EURO</name>
<protein>
    <recommendedName>
        <fullName evidence="7">Zn(2)-C6 fungal-type domain-containing protein</fullName>
    </recommendedName>
</protein>
<dbReference type="Proteomes" id="UP001610335">
    <property type="component" value="Unassembled WGS sequence"/>
</dbReference>
<evidence type="ECO:0000256" key="3">
    <source>
        <dbReference type="ARBA" id="ARBA00023015"/>
    </source>
</evidence>
<dbReference type="PROSITE" id="PS00463">
    <property type="entry name" value="ZN2_CY6_FUNGAL_1"/>
    <property type="match status" value="1"/>
</dbReference>
<evidence type="ECO:0000313" key="9">
    <source>
        <dbReference type="Proteomes" id="UP001610335"/>
    </source>
</evidence>
<dbReference type="PROSITE" id="PS50048">
    <property type="entry name" value="ZN2_CY6_FUNGAL_2"/>
    <property type="match status" value="1"/>
</dbReference>
<dbReference type="Pfam" id="PF04082">
    <property type="entry name" value="Fungal_trans"/>
    <property type="match status" value="1"/>
</dbReference>
<keyword evidence="4" id="KW-0238">DNA-binding</keyword>
<dbReference type="PANTHER" id="PTHR31944:SF131">
    <property type="entry name" value="HEME-RESPONSIVE ZINC FINGER TRANSCRIPTION FACTOR HAP1"/>
    <property type="match status" value="1"/>
</dbReference>
<dbReference type="SMART" id="SM00906">
    <property type="entry name" value="Fungal_trans"/>
    <property type="match status" value="1"/>
</dbReference>
<gene>
    <name evidence="8" type="ORF">BDW59DRAFT_140885</name>
</gene>
<evidence type="ECO:0000313" key="8">
    <source>
        <dbReference type="EMBL" id="KAL2830850.1"/>
    </source>
</evidence>
<dbReference type="InterPro" id="IPR051430">
    <property type="entry name" value="Fungal_TF_Env_Response"/>
</dbReference>
<accession>A0ABR4ISV2</accession>
<dbReference type="CDD" id="cd00067">
    <property type="entry name" value="GAL4"/>
    <property type="match status" value="1"/>
</dbReference>
<dbReference type="InterPro" id="IPR007219">
    <property type="entry name" value="XnlR_reg_dom"/>
</dbReference>
<evidence type="ECO:0000256" key="2">
    <source>
        <dbReference type="ARBA" id="ARBA00022833"/>
    </source>
</evidence>
<feature type="domain" description="Zn(2)-C6 fungal-type" evidence="7">
    <location>
        <begin position="21"/>
        <end position="52"/>
    </location>
</feature>
<dbReference type="InterPro" id="IPR001138">
    <property type="entry name" value="Zn2Cys6_DnaBD"/>
</dbReference>
<keyword evidence="6" id="KW-0539">Nucleus</keyword>
<keyword evidence="2" id="KW-0862">Zinc</keyword>
<evidence type="ECO:0000259" key="7">
    <source>
        <dbReference type="PROSITE" id="PS50048"/>
    </source>
</evidence>
<keyword evidence="1" id="KW-0479">Metal-binding</keyword>